<keyword evidence="2" id="KW-1133">Transmembrane helix</keyword>
<feature type="transmembrane region" description="Helical" evidence="2">
    <location>
        <begin position="5"/>
        <end position="24"/>
    </location>
</feature>
<dbReference type="AlphaFoldDB" id="A0AA42XEX3"/>
<keyword evidence="2" id="KW-0812">Transmembrane</keyword>
<proteinExistence type="predicted"/>
<evidence type="ECO:0000313" key="4">
    <source>
        <dbReference type="Proteomes" id="UP001162261"/>
    </source>
</evidence>
<dbReference type="EMBL" id="JAOCLH010000022">
    <property type="protein sequence ID" value="MDH2173031.1"/>
    <property type="molecule type" value="Genomic_DNA"/>
</dbReference>
<accession>A0AA42XEX3</accession>
<evidence type="ECO:0000256" key="1">
    <source>
        <dbReference type="SAM" id="MobiDB-lite"/>
    </source>
</evidence>
<feature type="region of interest" description="Disordered" evidence="1">
    <location>
        <begin position="70"/>
        <end position="89"/>
    </location>
</feature>
<organism evidence="3 4">
    <name type="scientific">Acinetobacter johnsonii</name>
    <dbReference type="NCBI Taxonomy" id="40214"/>
    <lineage>
        <taxon>Bacteria</taxon>
        <taxon>Pseudomonadati</taxon>
        <taxon>Pseudomonadota</taxon>
        <taxon>Gammaproteobacteria</taxon>
        <taxon>Moraxellales</taxon>
        <taxon>Moraxellaceae</taxon>
        <taxon>Acinetobacter</taxon>
    </lineage>
</organism>
<dbReference type="RefSeq" id="WP_058869618.1">
    <property type="nucleotide sequence ID" value="NZ_BKWH01000104.1"/>
</dbReference>
<feature type="compositionally biased region" description="Basic and acidic residues" evidence="1">
    <location>
        <begin position="78"/>
        <end position="89"/>
    </location>
</feature>
<name>A0AA42XEX3_ACIJO</name>
<feature type="transmembrane region" description="Helical" evidence="2">
    <location>
        <begin position="36"/>
        <end position="58"/>
    </location>
</feature>
<protein>
    <submittedName>
        <fullName evidence="3">Uncharacterized protein</fullName>
    </submittedName>
</protein>
<evidence type="ECO:0000313" key="3">
    <source>
        <dbReference type="EMBL" id="MDH2173031.1"/>
    </source>
</evidence>
<reference evidence="3" key="1">
    <citation type="submission" date="2022-09" db="EMBL/GenBank/DDBJ databases">
        <title>Intensive care unit water sources are persistently colonized with multi-drug resistant bacteria and are the site of extensive horizontal gene transfer of antibiotic resistance genes.</title>
        <authorList>
            <person name="Diorio-Toth L."/>
        </authorList>
    </citation>
    <scope>NUCLEOTIDE SEQUENCE</scope>
    <source>
        <strain evidence="3">GD03649</strain>
    </source>
</reference>
<evidence type="ECO:0000256" key="2">
    <source>
        <dbReference type="SAM" id="Phobius"/>
    </source>
</evidence>
<dbReference type="Proteomes" id="UP001162261">
    <property type="component" value="Unassembled WGS sequence"/>
</dbReference>
<keyword evidence="2" id="KW-0472">Membrane</keyword>
<gene>
    <name evidence="3" type="ORF">N5J46_11475</name>
</gene>
<comment type="caution">
    <text evidence="3">The sequence shown here is derived from an EMBL/GenBank/DDBJ whole genome shotgun (WGS) entry which is preliminary data.</text>
</comment>
<sequence>MLKLFIGTLSSLLLLVAGIVIFYWRDIQYDPTGADLLNYLLLFPLILCVILWSPVFIYHGIKAHQKRKEQQKQAQVEQHQDDENQDEKQQAEAVEVQWLNLNIYSSSAYSAFGENDEILDEIKKFKSPELDTQLQNAYGLPMLSYRIHALDHVITNQDDDEVVDHPRHLRIQALIEHQLEQHAETLWQISQHLKQSALFYDSELAYEYRMHPAWIDPTSEYDSNEPEEQPDVQQVAKLNRINIHMLLPESMLHVWNEEQSSGVVQDYLSSLGVITQQIHLEHHYFSQETAYKDWILLLEQISQQSEEITFILNVDSEIDQELLDEKTWLTDHYLPAEYASSWCLASSSLPLFDIKPLKQLKIALNEANLANHFASPPMKPLEQFKDIQPFVLMLDDITDIQTMKKLNQIFDRSGIESHHFIHTKQSFGHTQHLAKVFGFMLSMHLPDELMAMIYSIDQMSTHCFLHACEDSNIPVEPTI</sequence>